<evidence type="ECO:0000256" key="1">
    <source>
        <dbReference type="SAM" id="Coils"/>
    </source>
</evidence>
<dbReference type="PANTHER" id="PTHR11439">
    <property type="entry name" value="GAG-POL-RELATED RETROTRANSPOSON"/>
    <property type="match status" value="1"/>
</dbReference>
<reference evidence="2" key="1">
    <citation type="journal article" date="2019" name="Sci. Rep.">
        <title>Draft genome of Tanacetum cinerariifolium, the natural source of mosquito coil.</title>
        <authorList>
            <person name="Yamashiro T."/>
            <person name="Shiraishi A."/>
            <person name="Satake H."/>
            <person name="Nakayama K."/>
        </authorList>
    </citation>
    <scope>NUCLEOTIDE SEQUENCE</scope>
</reference>
<name>A0A6L2N4K3_TANCI</name>
<feature type="coiled-coil region" evidence="1">
    <location>
        <begin position="68"/>
        <end position="95"/>
    </location>
</feature>
<keyword evidence="1" id="KW-0175">Coiled coil</keyword>
<dbReference type="AlphaFoldDB" id="A0A6L2N4K3"/>
<dbReference type="EMBL" id="BKCJ010008064">
    <property type="protein sequence ID" value="GEU80367.1"/>
    <property type="molecule type" value="Genomic_DNA"/>
</dbReference>
<comment type="caution">
    <text evidence="2">The sequence shown here is derived from an EMBL/GenBank/DDBJ whole genome shotgun (WGS) entry which is preliminary data.</text>
</comment>
<dbReference type="PANTHER" id="PTHR11439:SF495">
    <property type="entry name" value="REVERSE TRANSCRIPTASE, RNA-DEPENDENT DNA POLYMERASE-RELATED"/>
    <property type="match status" value="1"/>
</dbReference>
<sequence length="556" mass="63055">MDQDSAHMVAPSKVFMLKPVKVNSIKDAKKLLEALEKRFGGNAGRKKTQRNILKQQYENFTAPSSEMLDQTFDRLQKLMSQLGLLEEKLSQEDVNAAYSTNIDNLSDAIICSFFASQPHSPRLVHEDLEQIHPYDMEEMDLRWKMVMLTMRARRFLKKTKRKLTVTGNETIGFDKSNVECYNFHKRRHFARECRALGNQDNKHKESSRRSVHVETSASTYLVSCDGLGGYDSSDQEEEEPNYALMAFSSLSSNSEGNPQMDLHDQGVIDSRCSRHMTGNMSCLTYYKEMDRGYVAFEGNPNRGKIIRKEVKTASTPMKTQKPLLKDKDGEEVDVHMYRSMIGSLMYLTSLRPDIMFAVCAGARYQVNPNVSHIHAVKRIFRVESSSNEESLGEDASKQGRRIDAIDADKDIILVNDVDNEMFDMDDLGGEEVFVAGQNENIVEEVVNVAQVSTVATTVAITTKEITLAQALEALKTSKPKVKRIVFQEPGKSTTTTTIYSQQSQDKGKGIMIEEPVKPKKKDQIRIDEEASKRLQAEFDEKERLAREKSEKEPILL</sequence>
<proteinExistence type="predicted"/>
<protein>
    <submittedName>
        <fullName evidence="2">Ribonuclease H-like domain-containing protein</fullName>
    </submittedName>
</protein>
<gene>
    <name evidence="2" type="ORF">Tci_052345</name>
</gene>
<accession>A0A6L2N4K3</accession>
<evidence type="ECO:0000313" key="2">
    <source>
        <dbReference type="EMBL" id="GEU80367.1"/>
    </source>
</evidence>
<organism evidence="2">
    <name type="scientific">Tanacetum cinerariifolium</name>
    <name type="common">Dalmatian daisy</name>
    <name type="synonym">Chrysanthemum cinerariifolium</name>
    <dbReference type="NCBI Taxonomy" id="118510"/>
    <lineage>
        <taxon>Eukaryota</taxon>
        <taxon>Viridiplantae</taxon>
        <taxon>Streptophyta</taxon>
        <taxon>Embryophyta</taxon>
        <taxon>Tracheophyta</taxon>
        <taxon>Spermatophyta</taxon>
        <taxon>Magnoliopsida</taxon>
        <taxon>eudicotyledons</taxon>
        <taxon>Gunneridae</taxon>
        <taxon>Pentapetalae</taxon>
        <taxon>asterids</taxon>
        <taxon>campanulids</taxon>
        <taxon>Asterales</taxon>
        <taxon>Asteraceae</taxon>
        <taxon>Asteroideae</taxon>
        <taxon>Anthemideae</taxon>
        <taxon>Anthemidinae</taxon>
        <taxon>Tanacetum</taxon>
    </lineage>
</organism>